<keyword evidence="1" id="KW-0472">Membrane</keyword>
<dbReference type="InterPro" id="IPR000253">
    <property type="entry name" value="FHA_dom"/>
</dbReference>
<organism evidence="3 4">
    <name type="scientific">Pelatocladus maniniholoensis HA4357-MV3</name>
    <dbReference type="NCBI Taxonomy" id="1117104"/>
    <lineage>
        <taxon>Bacteria</taxon>
        <taxon>Bacillati</taxon>
        <taxon>Cyanobacteriota</taxon>
        <taxon>Cyanophyceae</taxon>
        <taxon>Nostocales</taxon>
        <taxon>Nostocaceae</taxon>
        <taxon>Pelatocladus</taxon>
    </lineage>
</organism>
<keyword evidence="1" id="KW-1133">Transmembrane helix</keyword>
<keyword evidence="1" id="KW-0812">Transmembrane</keyword>
<name>A0A9E3H9S4_9NOST</name>
<evidence type="ECO:0000313" key="4">
    <source>
        <dbReference type="Proteomes" id="UP000813215"/>
    </source>
</evidence>
<dbReference type="InterPro" id="IPR008984">
    <property type="entry name" value="SMAD_FHA_dom_sf"/>
</dbReference>
<dbReference type="EMBL" id="JAHHHW010000102">
    <property type="protein sequence ID" value="MBW4433337.1"/>
    <property type="molecule type" value="Genomic_DNA"/>
</dbReference>
<comment type="caution">
    <text evidence="3">The sequence shown here is derived from an EMBL/GenBank/DDBJ whole genome shotgun (WGS) entry which is preliminary data.</text>
</comment>
<gene>
    <name evidence="3" type="ORF">KME28_16840</name>
</gene>
<dbReference type="Proteomes" id="UP000813215">
    <property type="component" value="Unassembled WGS sequence"/>
</dbReference>
<reference evidence="3" key="1">
    <citation type="submission" date="2021-05" db="EMBL/GenBank/DDBJ databases">
        <authorList>
            <person name="Pietrasiak N."/>
            <person name="Ward R."/>
            <person name="Stajich J.E."/>
            <person name="Kurbessoian T."/>
        </authorList>
    </citation>
    <scope>NUCLEOTIDE SEQUENCE</scope>
    <source>
        <strain evidence="3">HA4357-MV3</strain>
    </source>
</reference>
<dbReference type="AlphaFoldDB" id="A0A9E3H9S4"/>
<protein>
    <submittedName>
        <fullName evidence="3">FHA domain-containing protein</fullName>
    </submittedName>
</protein>
<accession>A0A9E3H9S4</accession>
<dbReference type="SMART" id="SM00240">
    <property type="entry name" value="FHA"/>
    <property type="match status" value="1"/>
</dbReference>
<evidence type="ECO:0000259" key="2">
    <source>
        <dbReference type="PROSITE" id="PS50006"/>
    </source>
</evidence>
<dbReference type="SUPFAM" id="SSF49879">
    <property type="entry name" value="SMAD/FHA domain"/>
    <property type="match status" value="1"/>
</dbReference>
<evidence type="ECO:0000313" key="3">
    <source>
        <dbReference type="EMBL" id="MBW4433337.1"/>
    </source>
</evidence>
<feature type="domain" description="FHA" evidence="2">
    <location>
        <begin position="22"/>
        <end position="74"/>
    </location>
</feature>
<dbReference type="Pfam" id="PF00498">
    <property type="entry name" value="FHA"/>
    <property type="match status" value="1"/>
</dbReference>
<proteinExistence type="predicted"/>
<dbReference type="PROSITE" id="PS50006">
    <property type="entry name" value="FHA_DOMAIN"/>
    <property type="match status" value="1"/>
</dbReference>
<feature type="transmembrane region" description="Helical" evidence="1">
    <location>
        <begin position="175"/>
        <end position="195"/>
    </location>
</feature>
<evidence type="ECO:0000256" key="1">
    <source>
        <dbReference type="SAM" id="Phobius"/>
    </source>
</evidence>
<dbReference type="Gene3D" id="2.60.200.20">
    <property type="match status" value="1"/>
</dbReference>
<reference evidence="3" key="2">
    <citation type="journal article" date="2022" name="Microbiol. Resour. Announc.">
        <title>Metagenome Sequencing to Explore Phylogenomics of Terrestrial Cyanobacteria.</title>
        <authorList>
            <person name="Ward R.D."/>
            <person name="Stajich J.E."/>
            <person name="Johansen J.R."/>
            <person name="Huntemann M."/>
            <person name="Clum A."/>
            <person name="Foster B."/>
            <person name="Foster B."/>
            <person name="Roux S."/>
            <person name="Palaniappan K."/>
            <person name="Varghese N."/>
            <person name="Mukherjee S."/>
            <person name="Reddy T.B.K."/>
            <person name="Daum C."/>
            <person name="Copeland A."/>
            <person name="Chen I.A."/>
            <person name="Ivanova N.N."/>
            <person name="Kyrpides N.C."/>
            <person name="Shapiro N."/>
            <person name="Eloe-Fadrosh E.A."/>
            <person name="Pietrasiak N."/>
        </authorList>
    </citation>
    <scope>NUCLEOTIDE SEQUENCE</scope>
    <source>
        <strain evidence="3">HA4357-MV3</strain>
    </source>
</reference>
<sequence>MKLSLLLEQTGQSWTITPNREYVVGSGKECDIFLPNNNVISTHHLKLSFNQQSNTWHVIDLGSSHGTFVNSQQINDYPIQTQTRIAMAGSIVLVATPEVLPGTTQPAYTPPPRTYNSTPQPAYPPAFQQPIGGNPSYPLQMLTWKEYVEQQVKLSSNFFLRTATRFSLVTGFFNFIGRLGELMPVIGIVLLVIFWRQSKAQEYNIPPLDLVDAKKLDDMLSKQVEIVLKPMLQSKGYTEEQIKQILTRTSAGGKVFRR</sequence>
<dbReference type="CDD" id="cd00060">
    <property type="entry name" value="FHA"/>
    <property type="match status" value="1"/>
</dbReference>